<accession>A0A537JNM4</accession>
<comment type="caution">
    <text evidence="1">The sequence shown here is derived from an EMBL/GenBank/DDBJ whole genome shotgun (WGS) entry which is preliminary data.</text>
</comment>
<name>A0A537JNM4_9BACT</name>
<dbReference type="EMBL" id="VBAN01000028">
    <property type="protein sequence ID" value="TMI85155.1"/>
    <property type="molecule type" value="Genomic_DNA"/>
</dbReference>
<organism evidence="1 2">
    <name type="scientific">Candidatus Segetimicrobium genomatis</name>
    <dbReference type="NCBI Taxonomy" id="2569760"/>
    <lineage>
        <taxon>Bacteria</taxon>
        <taxon>Bacillati</taxon>
        <taxon>Candidatus Sysuimicrobiota</taxon>
        <taxon>Candidatus Sysuimicrobiia</taxon>
        <taxon>Candidatus Sysuimicrobiales</taxon>
        <taxon>Candidatus Segetimicrobiaceae</taxon>
        <taxon>Candidatus Segetimicrobium</taxon>
    </lineage>
</organism>
<evidence type="ECO:0000313" key="1">
    <source>
        <dbReference type="EMBL" id="TMI85155.1"/>
    </source>
</evidence>
<gene>
    <name evidence="1" type="ORF">E6H03_00920</name>
</gene>
<sequence>MARLALLIRCQTCGHEFDTGIRMDRRNFARATFASNYHTCPRCGRRGTYHKEDFRVQEEGAANPPGAGRGMP</sequence>
<proteinExistence type="predicted"/>
<dbReference type="Proteomes" id="UP000318093">
    <property type="component" value="Unassembled WGS sequence"/>
</dbReference>
<dbReference type="SUPFAM" id="SSF57802">
    <property type="entry name" value="Rubredoxin-like"/>
    <property type="match status" value="1"/>
</dbReference>
<reference evidence="1 2" key="1">
    <citation type="journal article" date="2019" name="Nat. Microbiol.">
        <title>Mediterranean grassland soil C-N compound turnover is dependent on rainfall and depth, and is mediated by genomically divergent microorganisms.</title>
        <authorList>
            <person name="Diamond S."/>
            <person name="Andeer P.F."/>
            <person name="Li Z."/>
            <person name="Crits-Christoph A."/>
            <person name="Burstein D."/>
            <person name="Anantharaman K."/>
            <person name="Lane K.R."/>
            <person name="Thomas B.C."/>
            <person name="Pan C."/>
            <person name="Northen T.R."/>
            <person name="Banfield J.F."/>
        </authorList>
    </citation>
    <scope>NUCLEOTIDE SEQUENCE [LARGE SCALE GENOMIC DNA]</scope>
    <source>
        <strain evidence="1">NP_6</strain>
    </source>
</reference>
<protein>
    <submittedName>
        <fullName evidence="1">Uncharacterized protein</fullName>
    </submittedName>
</protein>
<evidence type="ECO:0000313" key="2">
    <source>
        <dbReference type="Proteomes" id="UP000318093"/>
    </source>
</evidence>
<dbReference type="AlphaFoldDB" id="A0A537JNM4"/>